<protein>
    <submittedName>
        <fullName evidence="1">(apollo) hypothetical protein</fullName>
    </submittedName>
</protein>
<evidence type="ECO:0000313" key="2">
    <source>
        <dbReference type="Proteomes" id="UP000691718"/>
    </source>
</evidence>
<reference evidence="1" key="1">
    <citation type="submission" date="2021-04" db="EMBL/GenBank/DDBJ databases">
        <authorList>
            <person name="Tunstrom K."/>
        </authorList>
    </citation>
    <scope>NUCLEOTIDE SEQUENCE</scope>
</reference>
<dbReference type="Proteomes" id="UP000691718">
    <property type="component" value="Unassembled WGS sequence"/>
</dbReference>
<sequence length="329" mass="37555">MDQSQILKPLTLSITTRGIGMSICHMAYDISAAYGDVIRVPNIYSQYRVYLGILESKLQHIKRGIRVLPRLTDYTYNYAVACDAVNITRVPEPIRKIVNSIGYIEHDKKVYVPAVAREVLDQYERLVPRAETVLLSNLRRTVVALANPDTPQISRETFHNNNPIPGAIWTDHVLQNPDEIIPADYDLKDKFQHDNSVIMPWLYSLQKHVPKMVGGLVDLSPIGRLSLFVSNGMENLKVPDRRAGEDLNTYYRRCILEGNIRNYNALCPLEPANLIEGQLNLLGEYPDPVDLRYPIYCMRNPPVSVVEVTSDYKGICQIMYARMKMHNQI</sequence>
<dbReference type="OrthoDB" id="6928606at2759"/>
<evidence type="ECO:0000313" key="1">
    <source>
        <dbReference type="EMBL" id="CAG5011721.1"/>
    </source>
</evidence>
<organism evidence="1 2">
    <name type="scientific">Parnassius apollo</name>
    <name type="common">Apollo butterfly</name>
    <name type="synonym">Papilio apollo</name>
    <dbReference type="NCBI Taxonomy" id="110799"/>
    <lineage>
        <taxon>Eukaryota</taxon>
        <taxon>Metazoa</taxon>
        <taxon>Ecdysozoa</taxon>
        <taxon>Arthropoda</taxon>
        <taxon>Hexapoda</taxon>
        <taxon>Insecta</taxon>
        <taxon>Pterygota</taxon>
        <taxon>Neoptera</taxon>
        <taxon>Endopterygota</taxon>
        <taxon>Lepidoptera</taxon>
        <taxon>Glossata</taxon>
        <taxon>Ditrysia</taxon>
        <taxon>Papilionoidea</taxon>
        <taxon>Papilionidae</taxon>
        <taxon>Parnassiinae</taxon>
        <taxon>Parnassini</taxon>
        <taxon>Parnassius</taxon>
        <taxon>Parnassius</taxon>
    </lineage>
</organism>
<keyword evidence="2" id="KW-1185">Reference proteome</keyword>
<accession>A0A8S3X9R8</accession>
<comment type="caution">
    <text evidence="1">The sequence shown here is derived from an EMBL/GenBank/DDBJ whole genome shotgun (WGS) entry which is preliminary data.</text>
</comment>
<proteinExistence type="predicted"/>
<dbReference type="EMBL" id="CAJQZP010001037">
    <property type="protein sequence ID" value="CAG5011721.1"/>
    <property type="molecule type" value="Genomic_DNA"/>
</dbReference>
<name>A0A8S3X9R8_PARAO</name>
<gene>
    <name evidence="1" type="ORF">PAPOLLO_LOCUS15645</name>
</gene>
<dbReference type="AlphaFoldDB" id="A0A8S3X9R8"/>